<comment type="similarity">
    <text evidence="4 11">Belongs to the glycosyltransferase 1 family. Bacterial/plant glycogen synthase subfamily.</text>
</comment>
<dbReference type="InterPro" id="IPR011835">
    <property type="entry name" value="GS/SS"/>
</dbReference>
<evidence type="ECO:0000256" key="1">
    <source>
        <dbReference type="ARBA" id="ARBA00001478"/>
    </source>
</evidence>
<reference evidence="14 15" key="1">
    <citation type="submission" date="2023-08" db="EMBL/GenBank/DDBJ databases">
        <authorList>
            <person name="Joshi A."/>
            <person name="Thite S."/>
        </authorList>
    </citation>
    <scope>NUCLEOTIDE SEQUENCE [LARGE SCALE GENOMIC DNA]</scope>
    <source>
        <strain evidence="14 15">AC40</strain>
    </source>
</reference>
<accession>A0ABT9GW02</accession>
<dbReference type="CDD" id="cd03791">
    <property type="entry name" value="GT5_Glycogen_synthase_DULL1-like"/>
    <property type="match status" value="1"/>
</dbReference>
<evidence type="ECO:0000256" key="7">
    <source>
        <dbReference type="ARBA" id="ARBA00022676"/>
    </source>
</evidence>
<evidence type="ECO:0000256" key="5">
    <source>
        <dbReference type="ARBA" id="ARBA00012588"/>
    </source>
</evidence>
<dbReference type="EMBL" id="JAUZVZ010000004">
    <property type="protein sequence ID" value="MDP4535237.1"/>
    <property type="molecule type" value="Genomic_DNA"/>
</dbReference>
<gene>
    <name evidence="11" type="primary">glgA</name>
    <name evidence="14" type="ORF">Q3O60_03415</name>
</gene>
<evidence type="ECO:0000259" key="13">
    <source>
        <dbReference type="Pfam" id="PF08323"/>
    </source>
</evidence>
<feature type="domain" description="Glycosyl transferase family 1" evidence="12">
    <location>
        <begin position="282"/>
        <end position="426"/>
    </location>
</feature>
<dbReference type="PANTHER" id="PTHR45825">
    <property type="entry name" value="GRANULE-BOUND STARCH SYNTHASE 1, CHLOROPLASTIC/AMYLOPLASTIC"/>
    <property type="match status" value="1"/>
</dbReference>
<evidence type="ECO:0000256" key="6">
    <source>
        <dbReference type="ARBA" id="ARBA00019935"/>
    </source>
</evidence>
<dbReference type="SUPFAM" id="SSF53756">
    <property type="entry name" value="UDP-Glycosyltransferase/glycogen phosphorylase"/>
    <property type="match status" value="1"/>
</dbReference>
<evidence type="ECO:0000256" key="9">
    <source>
        <dbReference type="ARBA" id="ARBA00023056"/>
    </source>
</evidence>
<evidence type="ECO:0000313" key="15">
    <source>
        <dbReference type="Proteomes" id="UP001231616"/>
    </source>
</evidence>
<evidence type="ECO:0000256" key="8">
    <source>
        <dbReference type="ARBA" id="ARBA00022679"/>
    </source>
</evidence>
<dbReference type="EC" id="2.4.1.21" evidence="5 11"/>
<sequence length="467" mass="53281">MRILMLCSEYEGLIKTGGLADACRGITKALIEAGHEVQVLLPKYATLYALPSTHWESVYFELGSEHFGCAVRHMTQDGVNVGLVEHDQFFQRARPYDDGEHGYVDNPLRFAVFCKAAIEWCRQHQFQPDIIHGHDWQTSLAAVYLRQARAKDDYFHQTRFVFTIHNGAYQEIVSRDWYHRLGLATDNAPLNLLQQGIQAADKINTVSEGYREELLSEPAANGLADLYQQRAADFVGILNGCDYQLWHPNHDQHLVAHYDWPVLAGKETCKDWLRQQYNLPLTDVPLFVAVSRITSQKGFDYLIPALEQWLAQTSAQVLLMGTGESRYTNALFALAARYSEQCCFVMGFDEPLSHQIEAAGDFFLMPSLFEPCGLNQIYSLRYGTIPIVRATGGLKDTVQAYPEKNSTGIHFHQPTQEDLLQALMQADQLYSQPKIYRAMQQRGMAQNFSWQQAGERYQLLYQRAQHK</sequence>
<evidence type="ECO:0000256" key="3">
    <source>
        <dbReference type="ARBA" id="ARBA00004964"/>
    </source>
</evidence>
<dbReference type="Pfam" id="PF00534">
    <property type="entry name" value="Glycos_transf_1"/>
    <property type="match status" value="1"/>
</dbReference>
<protein>
    <recommendedName>
        <fullName evidence="6 11">Glycogen synthase</fullName>
        <ecNumber evidence="5 11">2.4.1.21</ecNumber>
    </recommendedName>
    <alternativeName>
        <fullName evidence="10 11">Starch [bacterial glycogen] synthase</fullName>
    </alternativeName>
</protein>
<dbReference type="Proteomes" id="UP001231616">
    <property type="component" value="Unassembled WGS sequence"/>
</dbReference>
<keyword evidence="7 11" id="KW-0328">Glycosyltransferase</keyword>
<evidence type="ECO:0000259" key="12">
    <source>
        <dbReference type="Pfam" id="PF00534"/>
    </source>
</evidence>
<evidence type="ECO:0000256" key="2">
    <source>
        <dbReference type="ARBA" id="ARBA00002764"/>
    </source>
</evidence>
<proteinExistence type="inferred from homology"/>
<evidence type="ECO:0000256" key="4">
    <source>
        <dbReference type="ARBA" id="ARBA00010281"/>
    </source>
</evidence>
<dbReference type="InterPro" id="IPR013534">
    <property type="entry name" value="Starch_synth_cat_dom"/>
</dbReference>
<evidence type="ECO:0000313" key="14">
    <source>
        <dbReference type="EMBL" id="MDP4535237.1"/>
    </source>
</evidence>
<dbReference type="Gene3D" id="3.40.50.2000">
    <property type="entry name" value="Glycogen Phosphorylase B"/>
    <property type="match status" value="2"/>
</dbReference>
<comment type="caution">
    <text evidence="14">The sequence shown here is derived from an EMBL/GenBank/DDBJ whole genome shotgun (WGS) entry which is preliminary data.</text>
</comment>
<evidence type="ECO:0000256" key="10">
    <source>
        <dbReference type="ARBA" id="ARBA00031722"/>
    </source>
</evidence>
<dbReference type="NCBIfam" id="TIGR02095">
    <property type="entry name" value="glgA"/>
    <property type="match status" value="1"/>
</dbReference>
<dbReference type="PANTHER" id="PTHR45825:SF11">
    <property type="entry name" value="ALPHA AMYLASE DOMAIN-CONTAINING PROTEIN"/>
    <property type="match status" value="1"/>
</dbReference>
<keyword evidence="15" id="KW-1185">Reference proteome</keyword>
<dbReference type="InterPro" id="IPR001296">
    <property type="entry name" value="Glyco_trans_1"/>
</dbReference>
<evidence type="ECO:0000256" key="11">
    <source>
        <dbReference type="HAMAP-Rule" id="MF_00484"/>
    </source>
</evidence>
<comment type="pathway">
    <text evidence="3 11">Glycan biosynthesis; glycogen biosynthesis.</text>
</comment>
<dbReference type="GO" id="GO:0009011">
    <property type="term" value="F:alpha-1,4-glucan glucosyltransferase (ADP-glucose donor) activity"/>
    <property type="evidence" value="ECO:0007669"/>
    <property type="project" value="UniProtKB-EC"/>
</dbReference>
<keyword evidence="8 11" id="KW-0808">Transferase</keyword>
<dbReference type="HAMAP" id="MF_00484">
    <property type="entry name" value="Glycogen_synth"/>
    <property type="match status" value="1"/>
</dbReference>
<dbReference type="RefSeq" id="WP_305892509.1">
    <property type="nucleotide sequence ID" value="NZ_JAUZVZ010000004.1"/>
</dbReference>
<comment type="catalytic activity">
    <reaction evidence="1 11">
        <text>[(1-&gt;4)-alpha-D-glucosyl](n) + ADP-alpha-D-glucose = [(1-&gt;4)-alpha-D-glucosyl](n+1) + ADP + H(+)</text>
        <dbReference type="Rhea" id="RHEA:18189"/>
        <dbReference type="Rhea" id="RHEA-COMP:9584"/>
        <dbReference type="Rhea" id="RHEA-COMP:9587"/>
        <dbReference type="ChEBI" id="CHEBI:15378"/>
        <dbReference type="ChEBI" id="CHEBI:15444"/>
        <dbReference type="ChEBI" id="CHEBI:57498"/>
        <dbReference type="ChEBI" id="CHEBI:456216"/>
        <dbReference type="EC" id="2.4.1.21"/>
    </reaction>
</comment>
<name>A0ABT9GW02_9GAMM</name>
<feature type="domain" description="Starch synthase catalytic" evidence="13">
    <location>
        <begin position="2"/>
        <end position="228"/>
    </location>
</feature>
<comment type="function">
    <text evidence="2 11">Synthesizes alpha-1,4-glucan chains using ADP-glucose.</text>
</comment>
<organism evidence="14 15">
    <name type="scientific">Alkalimonas collagenimarina</name>
    <dbReference type="NCBI Taxonomy" id="400390"/>
    <lineage>
        <taxon>Bacteria</taxon>
        <taxon>Pseudomonadati</taxon>
        <taxon>Pseudomonadota</taxon>
        <taxon>Gammaproteobacteria</taxon>
        <taxon>Alkalimonas</taxon>
    </lineage>
</organism>
<keyword evidence="9 11" id="KW-0320">Glycogen biosynthesis</keyword>
<dbReference type="Pfam" id="PF08323">
    <property type="entry name" value="Glyco_transf_5"/>
    <property type="match status" value="1"/>
</dbReference>
<feature type="binding site" evidence="11">
    <location>
        <position position="15"/>
    </location>
    <ligand>
        <name>ADP-alpha-D-glucose</name>
        <dbReference type="ChEBI" id="CHEBI:57498"/>
    </ligand>
</feature>